<dbReference type="Proteomes" id="UP001229409">
    <property type="component" value="Unassembled WGS sequence"/>
</dbReference>
<protein>
    <submittedName>
        <fullName evidence="1">Uncharacterized protein</fullName>
    </submittedName>
</protein>
<proteinExistence type="predicted"/>
<dbReference type="EMBL" id="JARVWT010000006">
    <property type="protein sequence ID" value="MDH2332184.1"/>
    <property type="molecule type" value="Genomic_DNA"/>
</dbReference>
<accession>A0AAP3ZZN2</accession>
<reference evidence="1" key="1">
    <citation type="submission" date="2023-04" db="EMBL/GenBank/DDBJ databases">
        <title>Uncovering the Secrets of Slow-Growing Bacteria in Tropical Savanna Soil through Cultivation and Genomic Analysis.</title>
        <authorList>
            <person name="Goncalves O.S."/>
            <person name="Santana M.F."/>
        </authorList>
    </citation>
    <scope>NUCLEOTIDE SEQUENCE</scope>
    <source>
        <strain evidence="1">ANTI</strain>
    </source>
</reference>
<evidence type="ECO:0000313" key="1">
    <source>
        <dbReference type="EMBL" id="MDH2332184.1"/>
    </source>
</evidence>
<gene>
    <name evidence="1" type="ORF">QDS18_15095</name>
</gene>
<evidence type="ECO:0000313" key="2">
    <source>
        <dbReference type="Proteomes" id="UP001229409"/>
    </source>
</evidence>
<sequence>MTLQDLFNEKPTQLWYKRMVEYGDDLFTEERLLMSNKVLDNYLNQLILLQETKHPESIMKAVEEIVITFNELNEKNDYFIETMEREELAEFIDKAARLAGLEIEEDQDITEEWREW</sequence>
<dbReference type="AlphaFoldDB" id="A0AAP3ZZN2"/>
<dbReference type="RefSeq" id="WP_028542558.1">
    <property type="nucleotide sequence ID" value="NZ_JARVWT010000006.1"/>
</dbReference>
<name>A0AAP3ZZN2_PAEPO</name>
<comment type="caution">
    <text evidence="1">The sequence shown here is derived from an EMBL/GenBank/DDBJ whole genome shotgun (WGS) entry which is preliminary data.</text>
</comment>
<organism evidence="1 2">
    <name type="scientific">Paenibacillus polymyxa</name>
    <name type="common">Bacillus polymyxa</name>
    <dbReference type="NCBI Taxonomy" id="1406"/>
    <lineage>
        <taxon>Bacteria</taxon>
        <taxon>Bacillati</taxon>
        <taxon>Bacillota</taxon>
        <taxon>Bacilli</taxon>
        <taxon>Bacillales</taxon>
        <taxon>Paenibacillaceae</taxon>
        <taxon>Paenibacillus</taxon>
    </lineage>
</organism>